<dbReference type="InterPro" id="IPR021109">
    <property type="entry name" value="Peptidase_aspartic_dom_sf"/>
</dbReference>
<dbReference type="EMBL" id="MCBS01011531">
    <property type="protein sequence ID" value="RKF84328.1"/>
    <property type="molecule type" value="Genomic_DNA"/>
</dbReference>
<proteinExistence type="predicted"/>
<name>A0A420JBY9_9PEZI</name>
<dbReference type="AlphaFoldDB" id="A0A420JBY9"/>
<sequence>MAQPDQGSDMIIVTVGFLKKLGLPIRNLSENLFSGLTMNFADGTSAELSYFSKFEIGVMGIWRKVEAFVRPFSNENNEEVHLLLGMPWLHVVDAKIRIRVSIIEIGDRDQGEAIVKLQGPKFVESEVHKLILCPKRKDNSEMKATIYI</sequence>
<evidence type="ECO:0000313" key="1">
    <source>
        <dbReference type="EMBL" id="RKF84328.1"/>
    </source>
</evidence>
<accession>A0A420JBY9</accession>
<protein>
    <submittedName>
        <fullName evidence="1">Uncharacterized protein</fullName>
    </submittedName>
</protein>
<organism evidence="1 2">
    <name type="scientific">Golovinomyces cichoracearum</name>
    <dbReference type="NCBI Taxonomy" id="62708"/>
    <lineage>
        <taxon>Eukaryota</taxon>
        <taxon>Fungi</taxon>
        <taxon>Dikarya</taxon>
        <taxon>Ascomycota</taxon>
        <taxon>Pezizomycotina</taxon>
        <taxon>Leotiomycetes</taxon>
        <taxon>Erysiphales</taxon>
        <taxon>Erysiphaceae</taxon>
        <taxon>Golovinomyces</taxon>
    </lineage>
</organism>
<gene>
    <name evidence="1" type="ORF">GcM1_115005</name>
</gene>
<comment type="caution">
    <text evidence="1">The sequence shown here is derived from an EMBL/GenBank/DDBJ whole genome shotgun (WGS) entry which is preliminary data.</text>
</comment>
<dbReference type="Gene3D" id="2.40.70.10">
    <property type="entry name" value="Acid Proteases"/>
    <property type="match status" value="1"/>
</dbReference>
<dbReference type="Proteomes" id="UP000285326">
    <property type="component" value="Unassembled WGS sequence"/>
</dbReference>
<evidence type="ECO:0000313" key="2">
    <source>
        <dbReference type="Proteomes" id="UP000285326"/>
    </source>
</evidence>
<reference evidence="1 2" key="1">
    <citation type="journal article" date="2018" name="BMC Genomics">
        <title>Comparative genome analyses reveal sequence features reflecting distinct modes of host-adaptation between dicot and monocot powdery mildew.</title>
        <authorList>
            <person name="Wu Y."/>
            <person name="Ma X."/>
            <person name="Pan Z."/>
            <person name="Kale S.D."/>
            <person name="Song Y."/>
            <person name="King H."/>
            <person name="Zhang Q."/>
            <person name="Presley C."/>
            <person name="Deng X."/>
            <person name="Wei C.I."/>
            <person name="Xiao S."/>
        </authorList>
    </citation>
    <scope>NUCLEOTIDE SEQUENCE [LARGE SCALE GENOMIC DNA]</scope>
    <source>
        <strain evidence="1">UMSG1</strain>
    </source>
</reference>